<dbReference type="NCBIfam" id="TIGR00621">
    <property type="entry name" value="ssb"/>
    <property type="match status" value="1"/>
</dbReference>
<dbReference type="PIRSF" id="PIRSF002070">
    <property type="entry name" value="SSB"/>
    <property type="match status" value="1"/>
</dbReference>
<dbReference type="SUPFAM" id="SSF50249">
    <property type="entry name" value="Nucleic acid-binding proteins"/>
    <property type="match status" value="1"/>
</dbReference>
<dbReference type="InterPro" id="IPR011344">
    <property type="entry name" value="ssDNA-bd"/>
</dbReference>
<dbReference type="Gene3D" id="2.40.50.140">
    <property type="entry name" value="Nucleic acid-binding proteins"/>
    <property type="match status" value="1"/>
</dbReference>
<dbReference type="Pfam" id="PF00436">
    <property type="entry name" value="SSB"/>
    <property type="match status" value="1"/>
</dbReference>
<keyword evidence="5" id="KW-1185">Reference proteome</keyword>
<dbReference type="EMBL" id="JBHTCH010000017">
    <property type="protein sequence ID" value="MFC7361342.1"/>
    <property type="molecule type" value="Genomic_DNA"/>
</dbReference>
<keyword evidence="1 2" id="KW-0238">DNA-binding</keyword>
<organism evidence="4 5">
    <name type="scientific">Nocardioides astragali</name>
    <dbReference type="NCBI Taxonomy" id="1776736"/>
    <lineage>
        <taxon>Bacteria</taxon>
        <taxon>Bacillati</taxon>
        <taxon>Actinomycetota</taxon>
        <taxon>Actinomycetes</taxon>
        <taxon>Propionibacteriales</taxon>
        <taxon>Nocardioidaceae</taxon>
        <taxon>Nocardioides</taxon>
    </lineage>
</organism>
<reference evidence="5" key="1">
    <citation type="journal article" date="2019" name="Int. J. Syst. Evol. Microbiol.">
        <title>The Global Catalogue of Microorganisms (GCM) 10K type strain sequencing project: providing services to taxonomists for standard genome sequencing and annotation.</title>
        <authorList>
            <consortium name="The Broad Institute Genomics Platform"/>
            <consortium name="The Broad Institute Genome Sequencing Center for Infectious Disease"/>
            <person name="Wu L."/>
            <person name="Ma J."/>
        </authorList>
    </citation>
    <scope>NUCLEOTIDE SEQUENCE [LARGE SCALE GENOMIC DNA]</scope>
    <source>
        <strain evidence="5">FCH27</strain>
    </source>
</reference>
<accession>A0ABW2N1Z5</accession>
<dbReference type="PANTHER" id="PTHR10302:SF0">
    <property type="entry name" value="SINGLE-STRANDED DNA-BINDING PROTEIN, MITOCHONDRIAL"/>
    <property type="match status" value="1"/>
</dbReference>
<gene>
    <name evidence="4" type="ORF">ACFQO6_13785</name>
</gene>
<name>A0ABW2N1Z5_9ACTN</name>
<dbReference type="PANTHER" id="PTHR10302">
    <property type="entry name" value="SINGLE-STRANDED DNA-BINDING PROTEIN"/>
    <property type="match status" value="1"/>
</dbReference>
<dbReference type="Proteomes" id="UP001596524">
    <property type="component" value="Unassembled WGS sequence"/>
</dbReference>
<dbReference type="PROSITE" id="PS50935">
    <property type="entry name" value="SSB"/>
    <property type="match status" value="1"/>
</dbReference>
<evidence type="ECO:0000256" key="2">
    <source>
        <dbReference type="PIRNR" id="PIRNR002070"/>
    </source>
</evidence>
<dbReference type="InterPro" id="IPR012340">
    <property type="entry name" value="NA-bd_OB-fold"/>
</dbReference>
<evidence type="ECO:0000313" key="5">
    <source>
        <dbReference type="Proteomes" id="UP001596524"/>
    </source>
</evidence>
<evidence type="ECO:0000313" key="4">
    <source>
        <dbReference type="EMBL" id="MFC7361342.1"/>
    </source>
</evidence>
<dbReference type="RefSeq" id="WP_255890928.1">
    <property type="nucleotide sequence ID" value="NZ_JAFMZM010000004.1"/>
</dbReference>
<protein>
    <recommendedName>
        <fullName evidence="2 3">Single-stranded DNA-binding protein</fullName>
    </recommendedName>
</protein>
<dbReference type="InterPro" id="IPR000424">
    <property type="entry name" value="Primosome_PriB/ssb"/>
</dbReference>
<dbReference type="GO" id="GO:0003677">
    <property type="term" value="F:DNA binding"/>
    <property type="evidence" value="ECO:0007669"/>
    <property type="project" value="UniProtKB-KW"/>
</dbReference>
<dbReference type="CDD" id="cd04496">
    <property type="entry name" value="SSB_OBF"/>
    <property type="match status" value="1"/>
</dbReference>
<evidence type="ECO:0000256" key="3">
    <source>
        <dbReference type="RuleBase" id="RU000524"/>
    </source>
</evidence>
<evidence type="ECO:0000256" key="1">
    <source>
        <dbReference type="ARBA" id="ARBA00023125"/>
    </source>
</evidence>
<proteinExistence type="predicted"/>
<comment type="caution">
    <text evidence="4">The sequence shown here is derived from an EMBL/GenBank/DDBJ whole genome shotgun (WGS) entry which is preliminary data.</text>
</comment>
<sequence>MYDTQITLTGWVGGEVTLRELAEGRQVASFRVACTPTRYRDGEWIKGTTSWHTVKVWNRLARHVAASLHSGDPVVVHGRLVADLWEREGKPQTSNEVVASAVGHDLSHGTTTFAKPAATVSDVEPLAAPTVDGAEPQAA</sequence>